<comment type="caution">
    <text evidence="1">The sequence shown here is derived from an EMBL/GenBank/DDBJ whole genome shotgun (WGS) entry which is preliminary data.</text>
</comment>
<dbReference type="Proteomes" id="UP000659124">
    <property type="component" value="Unassembled WGS sequence"/>
</dbReference>
<keyword evidence="2" id="KW-1185">Reference proteome</keyword>
<evidence type="ECO:0000313" key="1">
    <source>
        <dbReference type="EMBL" id="MBC9934857.1"/>
    </source>
</evidence>
<dbReference type="EMBL" id="JACVFC010000006">
    <property type="protein sequence ID" value="MBC9934857.1"/>
    <property type="molecule type" value="Genomic_DNA"/>
</dbReference>
<accession>A0ABR7TYL1</accession>
<dbReference type="RefSeq" id="WP_188091940.1">
    <property type="nucleotide sequence ID" value="NZ_JACVFC010000006.1"/>
</dbReference>
<organism evidence="1 2">
    <name type="scientific">Chitinophaga qingshengii</name>
    <dbReference type="NCBI Taxonomy" id="1569794"/>
    <lineage>
        <taxon>Bacteria</taxon>
        <taxon>Pseudomonadati</taxon>
        <taxon>Bacteroidota</taxon>
        <taxon>Chitinophagia</taxon>
        <taxon>Chitinophagales</taxon>
        <taxon>Chitinophagaceae</taxon>
        <taxon>Chitinophaga</taxon>
    </lineage>
</organism>
<protein>
    <submittedName>
        <fullName evidence="1">DUF4188 domain-containing protein</fullName>
    </submittedName>
</protein>
<sequence>MYEVDVTNGETVAFVNSIRARSLKGFCWLWLNLPGIIRSVKQHYGAYECIPALVSPVQIVMVSYWLSYRELGDYHQSKFHRRFMVFVKRNPAALGMYFESYAPGKSGKYINGEFGLAKNFRRKL</sequence>
<name>A0ABR7TYL1_9BACT</name>
<reference evidence="1 2" key="1">
    <citation type="submission" date="2020-09" db="EMBL/GenBank/DDBJ databases">
        <title>Genome sequences of type strains of Chitinophaga qingshengii and Chitinophaga varians.</title>
        <authorList>
            <person name="Kittiwongwattana C."/>
        </authorList>
    </citation>
    <scope>NUCLEOTIDE SEQUENCE [LARGE SCALE GENOMIC DNA]</scope>
    <source>
        <strain evidence="1 2">JCM 30026</strain>
    </source>
</reference>
<gene>
    <name evidence="1" type="ORF">ICL07_31050</name>
</gene>
<evidence type="ECO:0000313" key="2">
    <source>
        <dbReference type="Proteomes" id="UP000659124"/>
    </source>
</evidence>
<proteinExistence type="predicted"/>